<dbReference type="EMBL" id="JBHRSE010000061">
    <property type="protein sequence ID" value="MFC3024181.1"/>
    <property type="molecule type" value="Genomic_DNA"/>
</dbReference>
<reference evidence="2" key="1">
    <citation type="journal article" date="2019" name="Int. J. Syst. Evol. Microbiol.">
        <title>The Global Catalogue of Microorganisms (GCM) 10K type strain sequencing project: providing services to taxonomists for standard genome sequencing and annotation.</title>
        <authorList>
            <consortium name="The Broad Institute Genomics Platform"/>
            <consortium name="The Broad Institute Genome Sequencing Center for Infectious Disease"/>
            <person name="Wu L."/>
            <person name="Ma J."/>
        </authorList>
    </citation>
    <scope>NUCLEOTIDE SEQUENCE [LARGE SCALE GENOMIC DNA]</scope>
    <source>
        <strain evidence="2">KCTC 62784</strain>
    </source>
</reference>
<comment type="caution">
    <text evidence="1">The sequence shown here is derived from an EMBL/GenBank/DDBJ whole genome shotgun (WGS) entry which is preliminary data.</text>
</comment>
<evidence type="ECO:0000313" key="1">
    <source>
        <dbReference type="EMBL" id="MFC3024181.1"/>
    </source>
</evidence>
<dbReference type="SUPFAM" id="SSF55909">
    <property type="entry name" value="Pentein"/>
    <property type="match status" value="1"/>
</dbReference>
<organism evidence="1 2">
    <name type="scientific">Vibrio zhugei</name>
    <dbReference type="NCBI Taxonomy" id="2479546"/>
    <lineage>
        <taxon>Bacteria</taxon>
        <taxon>Pseudomonadati</taxon>
        <taxon>Pseudomonadota</taxon>
        <taxon>Gammaproteobacteria</taxon>
        <taxon>Vibrionales</taxon>
        <taxon>Vibrionaceae</taxon>
        <taxon>Vibrio</taxon>
    </lineage>
</organism>
<gene>
    <name evidence="1" type="ORF">ACFODT_10100</name>
</gene>
<dbReference type="PIRSF" id="PIRSF028188">
    <property type="entry name" value="Amdntrnsf_FN0238"/>
    <property type="match status" value="1"/>
</dbReference>
<proteinExistence type="predicted"/>
<evidence type="ECO:0000313" key="2">
    <source>
        <dbReference type="Proteomes" id="UP001595384"/>
    </source>
</evidence>
<accession>A0ABV7C853</accession>
<name>A0ABV7C853_9VIBR</name>
<keyword evidence="2" id="KW-1185">Reference proteome</keyword>
<dbReference type="Pfam" id="PF19420">
    <property type="entry name" value="DDAH_eukar"/>
    <property type="match status" value="1"/>
</dbReference>
<dbReference type="PANTHER" id="PTHR43224">
    <property type="entry name" value="AMIDINOTRANSFERASE"/>
    <property type="match status" value="1"/>
</dbReference>
<dbReference type="RefSeq" id="WP_123014697.1">
    <property type="nucleotide sequence ID" value="NZ_AP024912.1"/>
</dbReference>
<protein>
    <submittedName>
        <fullName evidence="1">Arginine deiminase-related protein</fullName>
    </submittedName>
</protein>
<dbReference type="PANTHER" id="PTHR43224:SF1">
    <property type="entry name" value="AMIDINOTRANSFERASE"/>
    <property type="match status" value="1"/>
</dbReference>
<dbReference type="Proteomes" id="UP001595384">
    <property type="component" value="Unassembled WGS sequence"/>
</dbReference>
<dbReference type="InterPro" id="IPR014541">
    <property type="entry name" value="Amdntrnsf_FN0238"/>
</dbReference>
<sequence length="319" mass="35749">MQNKLAQPFYPRHGQYADAVVVVPPKEFQFNEQTAGDNEFQTPLSLTTETVQQRAMVEYERLVNGVREAGVTVIEFDYPLSETPTPDAVFPNNWFSTMADGRLITFPMASENRQVEVRPEALSTVLKQAGWAVQGVDTFSQYIAVEKYLESTGAMVMDHHAGVIYAALSQRCDETVLDEYAAHIGYETVPFRTSLPSGQSVYHTNVMMALGEAFCIICDEVIEPTQRRAVIERLMANKDVIHITIEQMNRFCGNVLVVITESGKPVIVLSQSAYEAFHPDQLQRLRQYGELLPIDVTTIEKIGGGSVRCMMAEVFLPRI</sequence>
<dbReference type="Gene3D" id="3.75.10.10">
    <property type="entry name" value="L-arginine/glycine Amidinotransferase, Chain A"/>
    <property type="match status" value="1"/>
</dbReference>